<feature type="region of interest" description="Disordered" evidence="2">
    <location>
        <begin position="38"/>
        <end position="63"/>
    </location>
</feature>
<dbReference type="PROSITE" id="PS51502">
    <property type="entry name" value="S_R_A_B_BARREL"/>
    <property type="match status" value="2"/>
</dbReference>
<dbReference type="InterPro" id="IPR044662">
    <property type="entry name" value="HS1/DABB1-like"/>
</dbReference>
<dbReference type="InterPro" id="IPR013097">
    <property type="entry name" value="Dabb"/>
</dbReference>
<dbReference type="SUPFAM" id="SSF54909">
    <property type="entry name" value="Dimeric alpha+beta barrel"/>
    <property type="match status" value="2"/>
</dbReference>
<sequence length="274" mass="29902">MFRLKLAVGGVLLIAACGCGGPVDPESAGPEPVAAAAAPTADSEAAAPDSTGQTVHPENPSNLNSGMLRHAVFFSFKDSSSEEDIQGVVDAFAELPSKIDSIIDFQYGVNNSPEGLDDGFTHCFLLTFADDAGRQEYLPHPAHKAFGDVLRPHMKDVFVLDYWGDSKQVQPEKPLQHAVFFKFKDSASREEVAKVEQAFAALPEKIDAIKAFEWSTNNSPEKHDDGFTHCFLVTFDSEAGREAYLPHAEHLAFVEVLKPVLDKVRVLDFWGTKP</sequence>
<dbReference type="EMBL" id="CP036264">
    <property type="protein sequence ID" value="QEF96810.1"/>
    <property type="molecule type" value="Genomic_DNA"/>
</dbReference>
<feature type="compositionally biased region" description="Polar residues" evidence="2">
    <location>
        <begin position="51"/>
        <end position="63"/>
    </location>
</feature>
<accession>A0A5B9M9S5</accession>
<dbReference type="Proteomes" id="UP000321353">
    <property type="component" value="Chromosome"/>
</dbReference>
<dbReference type="KEGG" id="smam:Mal15_08400"/>
<feature type="domain" description="Stress-response A/B barrel" evidence="3">
    <location>
        <begin position="68"/>
        <end position="162"/>
    </location>
</feature>
<gene>
    <name evidence="4" type="ORF">Mal15_08400</name>
</gene>
<dbReference type="PANTHER" id="PTHR33178:SF10">
    <property type="entry name" value="STRESS-RESPONSE A_B BARREL DOMAIN-CONTAINING PROTEIN"/>
    <property type="match status" value="1"/>
</dbReference>
<dbReference type="AlphaFoldDB" id="A0A5B9M9S5"/>
<evidence type="ECO:0000313" key="4">
    <source>
        <dbReference type="EMBL" id="QEF96810.1"/>
    </source>
</evidence>
<dbReference type="PROSITE" id="PS51257">
    <property type="entry name" value="PROKAR_LIPOPROTEIN"/>
    <property type="match status" value="1"/>
</dbReference>
<comment type="subunit">
    <text evidence="1">Homodimer.</text>
</comment>
<name>A0A5B9M9S5_9BACT</name>
<keyword evidence="5" id="KW-1185">Reference proteome</keyword>
<evidence type="ECO:0000313" key="5">
    <source>
        <dbReference type="Proteomes" id="UP000321353"/>
    </source>
</evidence>
<reference evidence="4 5" key="1">
    <citation type="submission" date="2019-02" db="EMBL/GenBank/DDBJ databases">
        <title>Planctomycetal bacteria perform biofilm scaping via a novel small molecule.</title>
        <authorList>
            <person name="Jeske O."/>
            <person name="Boedeker C."/>
            <person name="Wiegand S."/>
            <person name="Breitling P."/>
            <person name="Kallscheuer N."/>
            <person name="Jogler M."/>
            <person name="Rohde M."/>
            <person name="Petersen J."/>
            <person name="Medema M.H."/>
            <person name="Surup F."/>
            <person name="Jogler C."/>
        </authorList>
    </citation>
    <scope>NUCLEOTIDE SEQUENCE [LARGE SCALE GENOMIC DNA]</scope>
    <source>
        <strain evidence="4 5">Mal15</strain>
    </source>
</reference>
<evidence type="ECO:0000256" key="1">
    <source>
        <dbReference type="ARBA" id="ARBA00011738"/>
    </source>
</evidence>
<dbReference type="RefSeq" id="WP_233903269.1">
    <property type="nucleotide sequence ID" value="NZ_CP036264.1"/>
</dbReference>
<dbReference type="PANTHER" id="PTHR33178">
    <property type="match status" value="1"/>
</dbReference>
<feature type="domain" description="Stress-response A/B barrel" evidence="3">
    <location>
        <begin position="175"/>
        <end position="269"/>
    </location>
</feature>
<evidence type="ECO:0000256" key="2">
    <source>
        <dbReference type="SAM" id="MobiDB-lite"/>
    </source>
</evidence>
<dbReference type="Pfam" id="PF07876">
    <property type="entry name" value="Dabb"/>
    <property type="match status" value="2"/>
</dbReference>
<feature type="compositionally biased region" description="Low complexity" evidence="2">
    <location>
        <begin position="38"/>
        <end position="50"/>
    </location>
</feature>
<dbReference type="InterPro" id="IPR011008">
    <property type="entry name" value="Dimeric_a/b-barrel"/>
</dbReference>
<dbReference type="Gene3D" id="3.30.70.100">
    <property type="match status" value="2"/>
</dbReference>
<dbReference type="SMART" id="SM00886">
    <property type="entry name" value="Dabb"/>
    <property type="match status" value="2"/>
</dbReference>
<protein>
    <submittedName>
        <fullName evidence="4">Stress responsive A/B Barrel Domain protein</fullName>
    </submittedName>
</protein>
<evidence type="ECO:0000259" key="3">
    <source>
        <dbReference type="PROSITE" id="PS51502"/>
    </source>
</evidence>
<proteinExistence type="predicted"/>
<organism evidence="4 5">
    <name type="scientific">Stieleria maiorica</name>
    <dbReference type="NCBI Taxonomy" id="2795974"/>
    <lineage>
        <taxon>Bacteria</taxon>
        <taxon>Pseudomonadati</taxon>
        <taxon>Planctomycetota</taxon>
        <taxon>Planctomycetia</taxon>
        <taxon>Pirellulales</taxon>
        <taxon>Pirellulaceae</taxon>
        <taxon>Stieleria</taxon>
    </lineage>
</organism>